<name>A0A2R4XK71_9BURK</name>
<reference evidence="1 2" key="1">
    <citation type="submission" date="2018-04" db="EMBL/GenBank/DDBJ databases">
        <title>Bordetella sp. HZ20 isolated from seawater.</title>
        <authorList>
            <person name="Sun C."/>
        </authorList>
    </citation>
    <scope>NUCLEOTIDE SEQUENCE [LARGE SCALE GENOMIC DNA]</scope>
    <source>
        <strain evidence="1 2">HZ20</strain>
    </source>
</reference>
<organism evidence="1 2">
    <name type="scientific">Orrella marina</name>
    <dbReference type="NCBI Taxonomy" id="2163011"/>
    <lineage>
        <taxon>Bacteria</taxon>
        <taxon>Pseudomonadati</taxon>
        <taxon>Pseudomonadota</taxon>
        <taxon>Betaproteobacteria</taxon>
        <taxon>Burkholderiales</taxon>
        <taxon>Alcaligenaceae</taxon>
        <taxon>Orrella</taxon>
    </lineage>
</organism>
<accession>A0A2R4XK71</accession>
<keyword evidence="2" id="KW-1185">Reference proteome</keyword>
<sequence>MLQNFGFEMWAVTVGGDMGAQMFIVISPVSSPSLDQRCSVANARLVCLLPIEVDPSEWISSFFLAIPSGDTDIAPGRIQDKN</sequence>
<proteinExistence type="predicted"/>
<dbReference type="Proteomes" id="UP000244571">
    <property type="component" value="Chromosome"/>
</dbReference>
<gene>
    <name evidence="1" type="ORF">DBV39_11345</name>
</gene>
<evidence type="ECO:0000313" key="1">
    <source>
        <dbReference type="EMBL" id="AWB34200.1"/>
    </source>
</evidence>
<protein>
    <submittedName>
        <fullName evidence="1">Uncharacterized protein</fullName>
    </submittedName>
</protein>
<dbReference type="AlphaFoldDB" id="A0A2R4XK71"/>
<dbReference type="KEGG" id="boz:DBV39_11345"/>
<dbReference type="EMBL" id="CP028901">
    <property type="protein sequence ID" value="AWB34200.1"/>
    <property type="molecule type" value="Genomic_DNA"/>
</dbReference>
<evidence type="ECO:0000313" key="2">
    <source>
        <dbReference type="Proteomes" id="UP000244571"/>
    </source>
</evidence>